<gene>
    <name evidence="3" type="ordered locus">Turpa_2636</name>
</gene>
<sequence>MECFALHRYQKKHPVLVYWDANALASEHATGIVVYGANLLRALQQYDDLEFTGLIKLSRLKRRHFIKRHADLKIKTYIPPFSDWCLSRKAVYHGIDFKVPNTRRLPRVVTVHDLSVFETGLSDPRFQQRGMDNNRYLINKLRPERIIVPTEFGREHMLQFFPEAHDRIRVIPHGADQVLQLADTPAQKLPGNLEPGNFILCPGSVEERKNGVRLIEAFENARGASSQLLVFAGGQGFNHEAVYARAKVSLARDRIFFLRGLSSAQLVALYKNALFTIYPSVFEGFGLPIVEAFALGSPLITSNIGAMAEVAGAAALTVDPYSVAAMRSAIDTLATNSELCRSLSEKGKLRAAQFTWQKAAAATRDVYLELAA</sequence>
<evidence type="ECO:0000256" key="1">
    <source>
        <dbReference type="ARBA" id="ARBA00022679"/>
    </source>
</evidence>
<evidence type="ECO:0000313" key="4">
    <source>
        <dbReference type="Proteomes" id="UP000006048"/>
    </source>
</evidence>
<dbReference type="EMBL" id="CP002959">
    <property type="protein sequence ID" value="AFM13276.1"/>
    <property type="molecule type" value="Genomic_DNA"/>
</dbReference>
<dbReference type="InterPro" id="IPR001296">
    <property type="entry name" value="Glyco_trans_1"/>
</dbReference>
<dbReference type="STRING" id="869212.Turpa_2636"/>
<organism evidence="3 4">
    <name type="scientific">Turneriella parva (strain ATCC BAA-1111 / DSM 21527 / NCTC 11395 / H)</name>
    <name type="common">Leptospira parva</name>
    <dbReference type="NCBI Taxonomy" id="869212"/>
    <lineage>
        <taxon>Bacteria</taxon>
        <taxon>Pseudomonadati</taxon>
        <taxon>Spirochaetota</taxon>
        <taxon>Spirochaetia</taxon>
        <taxon>Leptospirales</taxon>
        <taxon>Leptospiraceae</taxon>
        <taxon>Turneriella</taxon>
    </lineage>
</organism>
<dbReference type="GO" id="GO:0016757">
    <property type="term" value="F:glycosyltransferase activity"/>
    <property type="evidence" value="ECO:0007669"/>
    <property type="project" value="InterPro"/>
</dbReference>
<dbReference type="PANTHER" id="PTHR46401">
    <property type="entry name" value="GLYCOSYLTRANSFERASE WBBK-RELATED"/>
    <property type="match status" value="1"/>
</dbReference>
<dbReference type="PANTHER" id="PTHR46401:SF2">
    <property type="entry name" value="GLYCOSYLTRANSFERASE WBBK-RELATED"/>
    <property type="match status" value="1"/>
</dbReference>
<dbReference type="Pfam" id="PF00534">
    <property type="entry name" value="Glycos_transf_1"/>
    <property type="match status" value="1"/>
</dbReference>
<dbReference type="Proteomes" id="UP000006048">
    <property type="component" value="Chromosome"/>
</dbReference>
<name>I4B7L9_TURPD</name>
<dbReference type="CDD" id="cd03809">
    <property type="entry name" value="GT4_MtfB-like"/>
    <property type="match status" value="1"/>
</dbReference>
<proteinExistence type="predicted"/>
<evidence type="ECO:0000259" key="2">
    <source>
        <dbReference type="Pfam" id="PF00534"/>
    </source>
</evidence>
<accession>I4B7L9</accession>
<evidence type="ECO:0000313" key="3">
    <source>
        <dbReference type="EMBL" id="AFM13276.1"/>
    </source>
</evidence>
<dbReference type="Gene3D" id="3.40.50.2000">
    <property type="entry name" value="Glycogen Phosphorylase B"/>
    <property type="match status" value="2"/>
</dbReference>
<keyword evidence="1 3" id="KW-0808">Transferase</keyword>
<feature type="domain" description="Glycosyl transferase family 1" evidence="2">
    <location>
        <begin position="194"/>
        <end position="349"/>
    </location>
</feature>
<keyword evidence="4" id="KW-1185">Reference proteome</keyword>
<dbReference type="SUPFAM" id="SSF53756">
    <property type="entry name" value="UDP-Glycosyltransferase/glycogen phosphorylase"/>
    <property type="match status" value="1"/>
</dbReference>
<dbReference type="AlphaFoldDB" id="I4B7L9"/>
<protein>
    <submittedName>
        <fullName evidence="3">Glycosyl transferase group 1</fullName>
    </submittedName>
</protein>
<dbReference type="HOGENOM" id="CLU_009583_27_0_12"/>
<reference evidence="3 4" key="1">
    <citation type="submission" date="2012-06" db="EMBL/GenBank/DDBJ databases">
        <title>The complete chromosome of genome of Turneriella parva DSM 21527.</title>
        <authorList>
            <consortium name="US DOE Joint Genome Institute (JGI-PGF)"/>
            <person name="Lucas S."/>
            <person name="Han J."/>
            <person name="Lapidus A."/>
            <person name="Bruce D."/>
            <person name="Goodwin L."/>
            <person name="Pitluck S."/>
            <person name="Peters L."/>
            <person name="Kyrpides N."/>
            <person name="Mavromatis K."/>
            <person name="Ivanova N."/>
            <person name="Mikhailova N."/>
            <person name="Chertkov O."/>
            <person name="Detter J.C."/>
            <person name="Tapia R."/>
            <person name="Han C."/>
            <person name="Land M."/>
            <person name="Hauser L."/>
            <person name="Markowitz V."/>
            <person name="Cheng J.-F."/>
            <person name="Hugenholtz P."/>
            <person name="Woyke T."/>
            <person name="Wu D."/>
            <person name="Gronow S."/>
            <person name="Wellnitz S."/>
            <person name="Brambilla E."/>
            <person name="Klenk H.-P."/>
            <person name="Eisen J.A."/>
        </authorList>
    </citation>
    <scope>NUCLEOTIDE SEQUENCE [LARGE SCALE GENOMIC DNA]</scope>
    <source>
        <strain evidence="4">ATCC BAA-1111 / DSM 21527 / NCTC 11395 / H</strain>
    </source>
</reference>
<dbReference type="KEGG" id="tpx:Turpa_2636"/>